<dbReference type="EMBL" id="CM034407">
    <property type="protein sequence ID" value="KAJ0172469.1"/>
    <property type="molecule type" value="Genomic_DNA"/>
</dbReference>
<name>A0ACC1CLJ9_9NEOP</name>
<evidence type="ECO:0000313" key="2">
    <source>
        <dbReference type="Proteomes" id="UP000824533"/>
    </source>
</evidence>
<gene>
    <name evidence="1" type="ORF">K1T71_011608</name>
</gene>
<reference evidence="1 2" key="1">
    <citation type="journal article" date="2021" name="Front. Genet.">
        <title>Chromosome-Level Genome Assembly Reveals Significant Gene Expansion in the Toll and IMD Signaling Pathways of Dendrolimus kikuchii.</title>
        <authorList>
            <person name="Zhou J."/>
            <person name="Wu P."/>
            <person name="Xiong Z."/>
            <person name="Liu N."/>
            <person name="Zhao N."/>
            <person name="Ji M."/>
            <person name="Qiu Y."/>
            <person name="Yang B."/>
        </authorList>
    </citation>
    <scope>NUCLEOTIDE SEQUENCE [LARGE SCALE GENOMIC DNA]</scope>
    <source>
        <strain evidence="1">Ann1</strain>
    </source>
</reference>
<dbReference type="Proteomes" id="UP000824533">
    <property type="component" value="Linkage Group LG21"/>
</dbReference>
<organism evidence="1 2">
    <name type="scientific">Dendrolimus kikuchii</name>
    <dbReference type="NCBI Taxonomy" id="765133"/>
    <lineage>
        <taxon>Eukaryota</taxon>
        <taxon>Metazoa</taxon>
        <taxon>Ecdysozoa</taxon>
        <taxon>Arthropoda</taxon>
        <taxon>Hexapoda</taxon>
        <taxon>Insecta</taxon>
        <taxon>Pterygota</taxon>
        <taxon>Neoptera</taxon>
        <taxon>Endopterygota</taxon>
        <taxon>Lepidoptera</taxon>
        <taxon>Glossata</taxon>
        <taxon>Ditrysia</taxon>
        <taxon>Bombycoidea</taxon>
        <taxon>Lasiocampidae</taxon>
        <taxon>Dendrolimus</taxon>
    </lineage>
</organism>
<protein>
    <submittedName>
        <fullName evidence="1">Uncharacterized protein</fullName>
    </submittedName>
</protein>
<keyword evidence="2" id="KW-1185">Reference proteome</keyword>
<accession>A0ACC1CLJ9</accession>
<comment type="caution">
    <text evidence="1">The sequence shown here is derived from an EMBL/GenBank/DDBJ whole genome shotgun (WGS) entry which is preliminary data.</text>
</comment>
<sequence length="372" mass="41652">MDFGKLMVNAKIGKIAQQGIKNVGRNRVSVEFLTPHDANEFVSNPILADSKYEAMIPTFNVTRMGIARDVPPDWSMEEFVNKIELPQGCGKILKARRFNRKVRHQDGSTEWCPSTTVVLTFSGQFLPNYIYCYFTSLKIEPYILPTIQCYSCCRFGHVGEKCRSKPRCYKCGQAHTGNACTIHVENAYCCLCTGHHYAIDKNCAEHNRQKLIKKKMSEDNVSYSEAATLFPPVLRSYSDVARTMFASPQSPSKTPTRPQVISTTSPQSPSGQSHRRTIYASPKPRSPLAPGYDRAAHQALITQRDPPSPHNGVAFSNHYTNISEDDNLMDILLAALINIYSRFEDVPTPPNVAQKLSLLTSLINKHGSNTME</sequence>
<evidence type="ECO:0000313" key="1">
    <source>
        <dbReference type="EMBL" id="KAJ0172469.1"/>
    </source>
</evidence>
<proteinExistence type="predicted"/>